<comment type="caution">
    <text evidence="2">The sequence shown here is derived from an EMBL/GenBank/DDBJ whole genome shotgun (WGS) entry which is preliminary data.</text>
</comment>
<accession>A0ABP3YR98</accession>
<proteinExistence type="predicted"/>
<feature type="region of interest" description="Disordered" evidence="1">
    <location>
        <begin position="84"/>
        <end position="134"/>
    </location>
</feature>
<feature type="compositionally biased region" description="Low complexity" evidence="1">
    <location>
        <begin position="86"/>
        <end position="98"/>
    </location>
</feature>
<sequence>MRAYGEGPSVDVNDQRHRLRGLRNDEVERQRPVAQRLRHDGIAVPNQPIAELRTRRWLGGQLFSPVSTALRLCHRISIAAPDGCEGSESPAAGEGAAGRQDIAARLASTGKPGHASVTTASASVPPCHRADSPEEIPVTIPVSRTYVRASIFAATAEVHHSPAVPLAALVSAIEDAGDTAERSRR</sequence>
<protein>
    <submittedName>
        <fullName evidence="2">Uncharacterized protein</fullName>
    </submittedName>
</protein>
<gene>
    <name evidence="2" type="ORF">GCM10009559_66800</name>
</gene>
<name>A0ABP3YR98_9PSEU</name>
<evidence type="ECO:0000256" key="1">
    <source>
        <dbReference type="SAM" id="MobiDB-lite"/>
    </source>
</evidence>
<dbReference type="EMBL" id="BAAAHP010000223">
    <property type="protein sequence ID" value="GAA0900683.1"/>
    <property type="molecule type" value="Genomic_DNA"/>
</dbReference>
<dbReference type="Proteomes" id="UP001499967">
    <property type="component" value="Unassembled WGS sequence"/>
</dbReference>
<keyword evidence="3" id="KW-1185">Reference proteome</keyword>
<evidence type="ECO:0000313" key="2">
    <source>
        <dbReference type="EMBL" id="GAA0900683.1"/>
    </source>
</evidence>
<evidence type="ECO:0000313" key="3">
    <source>
        <dbReference type="Proteomes" id="UP001499967"/>
    </source>
</evidence>
<reference evidence="3" key="1">
    <citation type="journal article" date="2019" name="Int. J. Syst. Evol. Microbiol.">
        <title>The Global Catalogue of Microorganisms (GCM) 10K type strain sequencing project: providing services to taxonomists for standard genome sequencing and annotation.</title>
        <authorList>
            <consortium name="The Broad Institute Genomics Platform"/>
            <consortium name="The Broad Institute Genome Sequencing Center for Infectious Disease"/>
            <person name="Wu L."/>
            <person name="Ma J."/>
        </authorList>
    </citation>
    <scope>NUCLEOTIDE SEQUENCE [LARGE SCALE GENOMIC DNA]</scope>
    <source>
        <strain evidence="3">JCM 11117</strain>
    </source>
</reference>
<organism evidence="2 3">
    <name type="scientific">Pseudonocardia zijingensis</name>
    <dbReference type="NCBI Taxonomy" id="153376"/>
    <lineage>
        <taxon>Bacteria</taxon>
        <taxon>Bacillati</taxon>
        <taxon>Actinomycetota</taxon>
        <taxon>Actinomycetes</taxon>
        <taxon>Pseudonocardiales</taxon>
        <taxon>Pseudonocardiaceae</taxon>
        <taxon>Pseudonocardia</taxon>
    </lineage>
</organism>